<dbReference type="AlphaFoldDB" id="A0A3B0UAL1"/>
<name>A0A3B0UAL1_9ZZZZ</name>
<dbReference type="EMBL" id="UOET01000182">
    <property type="protein sequence ID" value="VAW27995.1"/>
    <property type="molecule type" value="Genomic_DNA"/>
</dbReference>
<evidence type="ECO:0000259" key="1">
    <source>
        <dbReference type="Pfam" id="PF01820"/>
    </source>
</evidence>
<gene>
    <name evidence="2" type="ORF">MNBD_BACTEROID07-896</name>
</gene>
<dbReference type="InterPro" id="IPR011127">
    <property type="entry name" value="Dala_Dala_lig_N"/>
</dbReference>
<dbReference type="SUPFAM" id="SSF52440">
    <property type="entry name" value="PreATP-grasp domain"/>
    <property type="match status" value="1"/>
</dbReference>
<feature type="non-terminal residue" evidence="2">
    <location>
        <position position="84"/>
    </location>
</feature>
<organism evidence="2">
    <name type="scientific">hydrothermal vent metagenome</name>
    <dbReference type="NCBI Taxonomy" id="652676"/>
    <lineage>
        <taxon>unclassified sequences</taxon>
        <taxon>metagenomes</taxon>
        <taxon>ecological metagenomes</taxon>
    </lineage>
</organism>
<reference evidence="2" key="1">
    <citation type="submission" date="2018-06" db="EMBL/GenBank/DDBJ databases">
        <authorList>
            <person name="Zhirakovskaya E."/>
        </authorList>
    </citation>
    <scope>NUCLEOTIDE SEQUENCE</scope>
</reference>
<dbReference type="EC" id="6.3.2.4" evidence="2"/>
<accession>A0A3B0UAL1</accession>
<evidence type="ECO:0000313" key="2">
    <source>
        <dbReference type="EMBL" id="VAW27995.1"/>
    </source>
</evidence>
<keyword evidence="2" id="KW-0436">Ligase</keyword>
<proteinExistence type="predicted"/>
<feature type="domain" description="D-alanine--D-alanine ligase N-terminal" evidence="1">
    <location>
        <begin position="3"/>
        <end position="84"/>
    </location>
</feature>
<sequence>MKNIAIVCGGHSGEFEISMASGKVAYKHIDKEKYRPFLIVIQNQQWEWFMENGEKSPVNKSDFSVNNAGETIHFDAVFNAIHGT</sequence>
<dbReference type="InterPro" id="IPR016185">
    <property type="entry name" value="PreATP-grasp_dom_sf"/>
</dbReference>
<dbReference type="Pfam" id="PF01820">
    <property type="entry name" value="Dala_Dala_lig_N"/>
    <property type="match status" value="1"/>
</dbReference>
<dbReference type="Gene3D" id="3.40.50.20">
    <property type="match status" value="1"/>
</dbReference>
<dbReference type="GO" id="GO:0008716">
    <property type="term" value="F:D-alanine-D-alanine ligase activity"/>
    <property type="evidence" value="ECO:0007669"/>
    <property type="project" value="UniProtKB-EC"/>
</dbReference>
<protein>
    <submittedName>
        <fullName evidence="2">D-alanine--D-alanine ligase</fullName>
        <ecNumber evidence="2">6.3.2.4</ecNumber>
    </submittedName>
</protein>